<dbReference type="GO" id="GO:0008685">
    <property type="term" value="F:2-C-methyl-D-erythritol 2,4-cyclodiphosphate synthase activity"/>
    <property type="evidence" value="ECO:0007669"/>
    <property type="project" value="UniProtKB-UniRule"/>
</dbReference>
<dbReference type="FunFam" id="3.30.1330.50:FF:000003">
    <property type="entry name" value="2-C-methyl-D-erythritol 2,4-cyclodiphosphate synthase"/>
    <property type="match status" value="1"/>
</dbReference>
<dbReference type="Proteomes" id="UP000885826">
    <property type="component" value="Unassembled WGS sequence"/>
</dbReference>
<organism evidence="10 11">
    <name type="scientific">candidate division WOR-3 bacterium</name>
    <dbReference type="NCBI Taxonomy" id="2052148"/>
    <lineage>
        <taxon>Bacteria</taxon>
        <taxon>Bacteria division WOR-3</taxon>
    </lineage>
</organism>
<evidence type="ECO:0000256" key="1">
    <source>
        <dbReference type="ARBA" id="ARBA00000200"/>
    </source>
</evidence>
<dbReference type="GO" id="GO:0046872">
    <property type="term" value="F:metal ion binding"/>
    <property type="evidence" value="ECO:0007669"/>
    <property type="project" value="UniProtKB-KW"/>
</dbReference>
<dbReference type="NCBIfam" id="TIGR00151">
    <property type="entry name" value="ispF"/>
    <property type="match status" value="1"/>
</dbReference>
<gene>
    <name evidence="7" type="primary">ispF</name>
    <name evidence="10" type="ORF">ENI34_10705</name>
</gene>
<dbReference type="InterPro" id="IPR003526">
    <property type="entry name" value="MECDP_synthase"/>
</dbReference>
<comment type="pathway">
    <text evidence="2 7">Isoprenoid biosynthesis; isopentenyl diphosphate biosynthesis via DXP pathway; isopentenyl diphosphate from 1-deoxy-D-xylulose 5-phosphate: step 4/6.</text>
</comment>
<comment type="caution">
    <text evidence="10">The sequence shown here is derived from an EMBL/GenBank/DDBJ whole genome shotgun (WGS) entry which is preliminary data.</text>
</comment>
<feature type="binding site" evidence="7">
    <location>
        <begin position="8"/>
        <end position="10"/>
    </location>
    <ligand>
        <name>4-CDP-2-C-methyl-D-erythritol 2-phosphate</name>
        <dbReference type="ChEBI" id="CHEBI:57919"/>
    </ligand>
</feature>
<evidence type="ECO:0000256" key="6">
    <source>
        <dbReference type="ARBA" id="ARBA00023239"/>
    </source>
</evidence>
<dbReference type="EC" id="4.6.1.12" evidence="3 7"/>
<dbReference type="HAMAP" id="MF_00107">
    <property type="entry name" value="IspF"/>
    <property type="match status" value="1"/>
</dbReference>
<dbReference type="EMBL" id="DRIG01000110">
    <property type="protein sequence ID" value="HEC79587.1"/>
    <property type="molecule type" value="Genomic_DNA"/>
</dbReference>
<evidence type="ECO:0000256" key="7">
    <source>
        <dbReference type="HAMAP-Rule" id="MF_00107"/>
    </source>
</evidence>
<feature type="binding site" evidence="7">
    <location>
        <begin position="56"/>
        <end position="58"/>
    </location>
    <ligand>
        <name>4-CDP-2-C-methyl-D-erythritol 2-phosphate</name>
        <dbReference type="ChEBI" id="CHEBI:57919"/>
    </ligand>
</feature>
<keyword evidence="4 7" id="KW-0479">Metal-binding</keyword>
<dbReference type="Gene3D" id="3.30.1330.50">
    <property type="entry name" value="2-C-methyl-D-erythritol 2,4-cyclodiphosphate synthase"/>
    <property type="match status" value="1"/>
</dbReference>
<dbReference type="SUPFAM" id="SSF69765">
    <property type="entry name" value="IpsF-like"/>
    <property type="match status" value="1"/>
</dbReference>
<keyword evidence="5 7" id="KW-0414">Isoprene biosynthesis</keyword>
<feature type="binding site" evidence="7">
    <location>
        <position position="42"/>
    </location>
    <ligand>
        <name>a divalent metal cation</name>
        <dbReference type="ChEBI" id="CHEBI:60240"/>
    </ligand>
</feature>
<feature type="binding site" evidence="7">
    <location>
        <position position="8"/>
    </location>
    <ligand>
        <name>a divalent metal cation</name>
        <dbReference type="ChEBI" id="CHEBI:60240"/>
    </ligand>
</feature>
<dbReference type="AlphaFoldDB" id="A0A9C9K0X6"/>
<dbReference type="InterPro" id="IPR036571">
    <property type="entry name" value="MECDP_synthase_sf"/>
</dbReference>
<evidence type="ECO:0000313" key="11">
    <source>
        <dbReference type="Proteomes" id="UP000885826"/>
    </source>
</evidence>
<evidence type="ECO:0000256" key="3">
    <source>
        <dbReference type="ARBA" id="ARBA00012579"/>
    </source>
</evidence>
<evidence type="ECO:0000313" key="10">
    <source>
        <dbReference type="EMBL" id="HEC79587.1"/>
    </source>
</evidence>
<dbReference type="CDD" id="cd00554">
    <property type="entry name" value="MECDP_synthase"/>
    <property type="match status" value="1"/>
</dbReference>
<dbReference type="InterPro" id="IPR020555">
    <property type="entry name" value="MECDP_synthase_CS"/>
</dbReference>
<evidence type="ECO:0000256" key="4">
    <source>
        <dbReference type="ARBA" id="ARBA00022723"/>
    </source>
</evidence>
<dbReference type="GO" id="GO:0019288">
    <property type="term" value="P:isopentenyl diphosphate biosynthetic process, methylerythritol 4-phosphate pathway"/>
    <property type="evidence" value="ECO:0007669"/>
    <property type="project" value="UniProtKB-UniRule"/>
</dbReference>
<comment type="catalytic activity">
    <reaction evidence="1 7 8">
        <text>4-CDP-2-C-methyl-D-erythritol 2-phosphate = 2-C-methyl-D-erythritol 2,4-cyclic diphosphate + CMP</text>
        <dbReference type="Rhea" id="RHEA:23864"/>
        <dbReference type="ChEBI" id="CHEBI:57919"/>
        <dbReference type="ChEBI" id="CHEBI:58483"/>
        <dbReference type="ChEBI" id="CHEBI:60377"/>
        <dbReference type="EC" id="4.6.1.12"/>
    </reaction>
</comment>
<evidence type="ECO:0000259" key="9">
    <source>
        <dbReference type="Pfam" id="PF02542"/>
    </source>
</evidence>
<sequence>MMIGIGYDIHRLVQGRKLYLGGIEIDFDKGLLGHSDGDVLIHAICDALLGAANLGDIGFHFPPDDERYKDMSGNEILKRVSRFLENSGLLPKNIDAVVVAEAPKILPYKEKIKKNIATILKISEDMISIKGKTNEGLGHIGEGKAIAAWAVCEVTRLYATPEG</sequence>
<feature type="site" description="Transition state stabilizer" evidence="7">
    <location>
        <position position="133"/>
    </location>
</feature>
<evidence type="ECO:0000256" key="8">
    <source>
        <dbReference type="RuleBase" id="RU004395"/>
    </source>
</evidence>
<comment type="subunit">
    <text evidence="7">Homotrimer.</text>
</comment>
<comment type="function">
    <text evidence="7">Involved in the biosynthesis of isopentenyl diphosphate (IPP) and dimethylallyl diphosphate (DMAPP), two major building blocks of isoprenoid compounds. Catalyzes the conversion of 4-diphosphocytidyl-2-C-methyl-D-erythritol 2-phosphate (CDP-ME2P) to 2-C-methyl-D-erythritol 2,4-cyclodiphosphate (ME-CPP) with a corresponding release of cytidine 5-monophosphate (CMP).</text>
</comment>
<dbReference type="PROSITE" id="PS01350">
    <property type="entry name" value="ISPF"/>
    <property type="match status" value="1"/>
</dbReference>
<comment type="caution">
    <text evidence="7">Lacks conserved residue(s) required for the propagation of feature annotation.</text>
</comment>
<comment type="cofactor">
    <cofactor evidence="7">
        <name>a divalent metal cation</name>
        <dbReference type="ChEBI" id="CHEBI:60240"/>
    </cofactor>
    <text evidence="7">Binds 1 divalent metal cation per subunit.</text>
</comment>
<comment type="similarity">
    <text evidence="7 8">Belongs to the IspF family.</text>
</comment>
<dbReference type="Pfam" id="PF02542">
    <property type="entry name" value="YgbB"/>
    <property type="match status" value="1"/>
</dbReference>
<reference evidence="10" key="1">
    <citation type="journal article" date="2020" name="mSystems">
        <title>Genome- and Community-Level Interaction Insights into Carbon Utilization and Element Cycling Functions of Hydrothermarchaeota in Hydrothermal Sediment.</title>
        <authorList>
            <person name="Zhou Z."/>
            <person name="Liu Y."/>
            <person name="Xu W."/>
            <person name="Pan J."/>
            <person name="Luo Z.H."/>
            <person name="Li M."/>
        </authorList>
    </citation>
    <scope>NUCLEOTIDE SEQUENCE</scope>
    <source>
        <strain evidence="10">HyVt-388</strain>
    </source>
</reference>
<feature type="binding site" evidence="7">
    <location>
        <begin position="34"/>
        <end position="35"/>
    </location>
    <ligand>
        <name>4-CDP-2-C-methyl-D-erythritol 2-phosphate</name>
        <dbReference type="ChEBI" id="CHEBI:57919"/>
    </ligand>
</feature>
<feature type="binding site" evidence="7">
    <location>
        <position position="10"/>
    </location>
    <ligand>
        <name>a divalent metal cation</name>
        <dbReference type="ChEBI" id="CHEBI:60240"/>
    </ligand>
</feature>
<evidence type="ECO:0000256" key="2">
    <source>
        <dbReference type="ARBA" id="ARBA00004709"/>
    </source>
</evidence>
<keyword evidence="6 7" id="KW-0456">Lyase</keyword>
<dbReference type="GO" id="GO:0016114">
    <property type="term" value="P:terpenoid biosynthetic process"/>
    <property type="evidence" value="ECO:0007669"/>
    <property type="project" value="InterPro"/>
</dbReference>
<protein>
    <recommendedName>
        <fullName evidence="3 7">2-C-methyl-D-erythritol 2,4-cyclodiphosphate synthase</fullName>
        <shortName evidence="7">MECDP-synthase</shortName>
        <shortName evidence="7">MECPP-synthase</shortName>
        <shortName evidence="7">MECPS</shortName>
        <ecNumber evidence="3 7">4.6.1.12</ecNumber>
    </recommendedName>
</protein>
<accession>A0A9C9K0X6</accession>
<dbReference type="PANTHER" id="PTHR43181:SF1">
    <property type="entry name" value="2-C-METHYL-D-ERYTHRITOL 2,4-CYCLODIPHOSPHATE SYNTHASE, CHLOROPLASTIC"/>
    <property type="match status" value="1"/>
</dbReference>
<feature type="site" description="Transition state stabilizer" evidence="7">
    <location>
        <position position="34"/>
    </location>
</feature>
<evidence type="ECO:0000256" key="5">
    <source>
        <dbReference type="ARBA" id="ARBA00023229"/>
    </source>
</evidence>
<proteinExistence type="inferred from homology"/>
<feature type="domain" description="2-C-methyl-D-erythritol 2,4-cyclodiphosphate synthase" evidence="9">
    <location>
        <begin position="1"/>
        <end position="154"/>
    </location>
</feature>
<dbReference type="PANTHER" id="PTHR43181">
    <property type="entry name" value="2-C-METHYL-D-ERYTHRITOL 2,4-CYCLODIPHOSPHATE SYNTHASE, CHLOROPLASTIC"/>
    <property type="match status" value="1"/>
</dbReference>
<name>A0A9C9K0X6_UNCW3</name>